<protein>
    <submittedName>
        <fullName evidence="2">Uncharacterized protein</fullName>
    </submittedName>
</protein>
<evidence type="ECO:0000313" key="3">
    <source>
        <dbReference type="Proteomes" id="UP000000305"/>
    </source>
</evidence>
<dbReference type="AlphaFoldDB" id="E9GV47"/>
<name>E9GV47_DAPPU</name>
<feature type="compositionally biased region" description="Basic and acidic residues" evidence="1">
    <location>
        <begin position="111"/>
        <end position="120"/>
    </location>
</feature>
<feature type="region of interest" description="Disordered" evidence="1">
    <location>
        <begin position="60"/>
        <end position="120"/>
    </location>
</feature>
<evidence type="ECO:0000313" key="2">
    <source>
        <dbReference type="EMBL" id="EFX76600.1"/>
    </source>
</evidence>
<evidence type="ECO:0000256" key="1">
    <source>
        <dbReference type="SAM" id="MobiDB-lite"/>
    </source>
</evidence>
<dbReference type="PhylomeDB" id="E9GV47"/>
<dbReference type="HOGENOM" id="CLU_1534112_0_0_1"/>
<dbReference type="EMBL" id="GL732567">
    <property type="protein sequence ID" value="EFX76600.1"/>
    <property type="molecule type" value="Genomic_DNA"/>
</dbReference>
<gene>
    <name evidence="2" type="ORF">DAPPUDRAFT_322158</name>
</gene>
<feature type="compositionally biased region" description="Basic residues" evidence="1">
    <location>
        <begin position="89"/>
        <end position="108"/>
    </location>
</feature>
<keyword evidence="3" id="KW-1185">Reference proteome</keyword>
<feature type="region of interest" description="Disordered" evidence="1">
    <location>
        <begin position="154"/>
        <end position="175"/>
    </location>
</feature>
<sequence length="175" mass="20390">MRYYEYKYQPETDMKNHIANIKSIAHQLEELSSLHGDMWQQKKTNFIDPHLPHITKGERITKWRPKSSDSKDSAFHAQNHDESQGYKSHYQKQRGRGKNHSLHTKGLSRKSGQDRNKGDKPMHCSYCGLTNHEVDSCYTKKRNDRTDSERAELAKKMKMSDGSAKVAYAQHNENI</sequence>
<dbReference type="InParanoid" id="E9GV47"/>
<proteinExistence type="predicted"/>
<organism evidence="2 3">
    <name type="scientific">Daphnia pulex</name>
    <name type="common">Water flea</name>
    <dbReference type="NCBI Taxonomy" id="6669"/>
    <lineage>
        <taxon>Eukaryota</taxon>
        <taxon>Metazoa</taxon>
        <taxon>Ecdysozoa</taxon>
        <taxon>Arthropoda</taxon>
        <taxon>Crustacea</taxon>
        <taxon>Branchiopoda</taxon>
        <taxon>Diplostraca</taxon>
        <taxon>Cladocera</taxon>
        <taxon>Anomopoda</taxon>
        <taxon>Daphniidae</taxon>
        <taxon>Daphnia</taxon>
    </lineage>
</organism>
<dbReference type="KEGG" id="dpx:DAPPUDRAFT_322158"/>
<feature type="compositionally biased region" description="Basic and acidic residues" evidence="1">
    <location>
        <begin position="60"/>
        <end position="84"/>
    </location>
</feature>
<reference evidence="2 3" key="1">
    <citation type="journal article" date="2011" name="Science">
        <title>The ecoresponsive genome of Daphnia pulex.</title>
        <authorList>
            <person name="Colbourne J.K."/>
            <person name="Pfrender M.E."/>
            <person name="Gilbert D."/>
            <person name="Thomas W.K."/>
            <person name="Tucker A."/>
            <person name="Oakley T.H."/>
            <person name="Tokishita S."/>
            <person name="Aerts A."/>
            <person name="Arnold G.J."/>
            <person name="Basu M.K."/>
            <person name="Bauer D.J."/>
            <person name="Caceres C.E."/>
            <person name="Carmel L."/>
            <person name="Casola C."/>
            <person name="Choi J.H."/>
            <person name="Detter J.C."/>
            <person name="Dong Q."/>
            <person name="Dusheyko S."/>
            <person name="Eads B.D."/>
            <person name="Frohlich T."/>
            <person name="Geiler-Samerotte K.A."/>
            <person name="Gerlach D."/>
            <person name="Hatcher P."/>
            <person name="Jogdeo S."/>
            <person name="Krijgsveld J."/>
            <person name="Kriventseva E.V."/>
            <person name="Kultz D."/>
            <person name="Laforsch C."/>
            <person name="Lindquist E."/>
            <person name="Lopez J."/>
            <person name="Manak J.R."/>
            <person name="Muller J."/>
            <person name="Pangilinan J."/>
            <person name="Patwardhan R.P."/>
            <person name="Pitluck S."/>
            <person name="Pritham E.J."/>
            <person name="Rechtsteiner A."/>
            <person name="Rho M."/>
            <person name="Rogozin I.B."/>
            <person name="Sakarya O."/>
            <person name="Salamov A."/>
            <person name="Schaack S."/>
            <person name="Shapiro H."/>
            <person name="Shiga Y."/>
            <person name="Skalitzky C."/>
            <person name="Smith Z."/>
            <person name="Souvorov A."/>
            <person name="Sung W."/>
            <person name="Tang Z."/>
            <person name="Tsuchiya D."/>
            <person name="Tu H."/>
            <person name="Vos H."/>
            <person name="Wang M."/>
            <person name="Wolf Y.I."/>
            <person name="Yamagata H."/>
            <person name="Yamada T."/>
            <person name="Ye Y."/>
            <person name="Shaw J.R."/>
            <person name="Andrews J."/>
            <person name="Crease T.J."/>
            <person name="Tang H."/>
            <person name="Lucas S.M."/>
            <person name="Robertson H.M."/>
            <person name="Bork P."/>
            <person name="Koonin E.V."/>
            <person name="Zdobnov E.M."/>
            <person name="Grigoriev I.V."/>
            <person name="Lynch M."/>
            <person name="Boore J.L."/>
        </authorList>
    </citation>
    <scope>NUCLEOTIDE SEQUENCE [LARGE SCALE GENOMIC DNA]</scope>
</reference>
<accession>E9GV47</accession>
<dbReference type="Proteomes" id="UP000000305">
    <property type="component" value="Unassembled WGS sequence"/>
</dbReference>